<evidence type="ECO:0000313" key="2">
    <source>
        <dbReference type="Proteomes" id="UP000886520"/>
    </source>
</evidence>
<accession>A0A9D4UJN7</accession>
<protein>
    <submittedName>
        <fullName evidence="1">Uncharacterized protein</fullName>
    </submittedName>
</protein>
<evidence type="ECO:0000313" key="1">
    <source>
        <dbReference type="EMBL" id="KAI5069090.1"/>
    </source>
</evidence>
<comment type="caution">
    <text evidence="1">The sequence shown here is derived from an EMBL/GenBank/DDBJ whole genome shotgun (WGS) entry which is preliminary data.</text>
</comment>
<dbReference type="AlphaFoldDB" id="A0A9D4UJN7"/>
<sequence>MAHPQWPMPTHKPHFDIAGKYTEGCSICPAKDKGCGGFSLLIGYVLIRRFIMSITHLPPCVPAKRPSATDRSPSNYHLLTIVILTTIYGFFACKNGASLDGSENTTATGRAPLTTTKSPLKEVSWLDTHVATSLSEEDSRILHEIESKTALNMKFFAIPETVYAQEETSQLYSYVETQLLHAKDVVSPKQAEMVLKLLESGVAQGSMVKKEMGSQGSLKNSMVVAILKEHEGNVHFMMAGVSLEPRLGWRLITKQQRNTWNDAVSRMLDARLRQEMGMLMR</sequence>
<name>A0A9D4UJN7_ADICA</name>
<dbReference type="Proteomes" id="UP000886520">
    <property type="component" value="Chromosome 15"/>
</dbReference>
<dbReference type="EMBL" id="JABFUD020000015">
    <property type="protein sequence ID" value="KAI5069090.1"/>
    <property type="molecule type" value="Genomic_DNA"/>
</dbReference>
<dbReference type="OrthoDB" id="1919527at2759"/>
<keyword evidence="2" id="KW-1185">Reference proteome</keyword>
<proteinExistence type="predicted"/>
<organism evidence="1 2">
    <name type="scientific">Adiantum capillus-veneris</name>
    <name type="common">Maidenhair fern</name>
    <dbReference type="NCBI Taxonomy" id="13818"/>
    <lineage>
        <taxon>Eukaryota</taxon>
        <taxon>Viridiplantae</taxon>
        <taxon>Streptophyta</taxon>
        <taxon>Embryophyta</taxon>
        <taxon>Tracheophyta</taxon>
        <taxon>Polypodiopsida</taxon>
        <taxon>Polypodiidae</taxon>
        <taxon>Polypodiales</taxon>
        <taxon>Pteridineae</taxon>
        <taxon>Pteridaceae</taxon>
        <taxon>Vittarioideae</taxon>
        <taxon>Adiantum</taxon>
    </lineage>
</organism>
<gene>
    <name evidence="1" type="ORF">GOP47_0015391</name>
</gene>
<reference evidence="1" key="1">
    <citation type="submission" date="2021-01" db="EMBL/GenBank/DDBJ databases">
        <title>Adiantum capillus-veneris genome.</title>
        <authorList>
            <person name="Fang Y."/>
            <person name="Liao Q."/>
        </authorList>
    </citation>
    <scope>NUCLEOTIDE SEQUENCE</scope>
    <source>
        <strain evidence="1">H3</strain>
        <tissue evidence="1">Leaf</tissue>
    </source>
</reference>